<feature type="coiled-coil region" evidence="1">
    <location>
        <begin position="632"/>
        <end position="666"/>
    </location>
</feature>
<evidence type="ECO:0000256" key="2">
    <source>
        <dbReference type="SAM" id="MobiDB-lite"/>
    </source>
</evidence>
<feature type="coiled-coil region" evidence="1">
    <location>
        <begin position="950"/>
        <end position="984"/>
    </location>
</feature>
<evidence type="ECO:0000313" key="3">
    <source>
        <dbReference type="EMBL" id="KAG9067404.1"/>
    </source>
</evidence>
<accession>A0A9P8BSQ9</accession>
<keyword evidence="4" id="KW-1185">Reference proteome</keyword>
<dbReference type="PANTHER" id="PTHR34707">
    <property type="entry name" value="VIMENTIN-TYPE INTERMEDIATE FILAMENT-ASSOCIATED COILED-COIL PROTEIN"/>
    <property type="match status" value="1"/>
</dbReference>
<dbReference type="Gene3D" id="1.10.287.1490">
    <property type="match status" value="1"/>
</dbReference>
<feature type="coiled-coil region" evidence="1">
    <location>
        <begin position="178"/>
        <end position="374"/>
    </location>
</feature>
<dbReference type="PANTHER" id="PTHR34707:SF1">
    <property type="entry name" value="VIMENTIN-TYPE INTERMEDIATE FILAMENT-ASSOCIATED COILED-COIL PROTEIN"/>
    <property type="match status" value="1"/>
</dbReference>
<dbReference type="EMBL" id="JAHRHY010000008">
    <property type="protein sequence ID" value="KAG9067404.1"/>
    <property type="molecule type" value="Genomic_DNA"/>
</dbReference>
<evidence type="ECO:0000256" key="1">
    <source>
        <dbReference type="SAM" id="Coils"/>
    </source>
</evidence>
<feature type="coiled-coil region" evidence="1">
    <location>
        <begin position="708"/>
        <end position="819"/>
    </location>
</feature>
<gene>
    <name evidence="3" type="ORF">KI688_012187</name>
</gene>
<dbReference type="AlphaFoldDB" id="A0A9P8BSQ9"/>
<keyword evidence="1" id="KW-0175">Coiled coil</keyword>
<sequence length="1052" mass="120334">MTTASGGRNNARIEDAAQFPLELQTWFLEMPKEEQPRYLYKWYIQEKELTDVKKQNETLGKVLFSKDRELEHTMHILDSKKAYDREIRKAEYQEFVGIIGHLEESLAFIHTSSEGGPIEGRLQTLINGLMKNEADTRKKDAEIKNLQAEVDRYKHGGGTQHSSLLLSSSLDGGDNKNIVKLQAELEITKNDLSEMEKALQVRDQEIVQLTEERDSARTNMEEAQSKAEGLDRDVTRAHKAKISAQDSKYKLEADIKDLETKLKKRESEIKDMEVRLASRDNDYKLDGKELTRLRKELESQKKLYERTKTLSTLDDVKKIKALNQKLEAATARIEPLEKAVKEKEALLEANKCKVQKVDDEKNEVLQRLGHLQEELGKKDLELSGMRLKVGGLESAARLVEKERDAESRKTKQELEMVQHELAIARKRISEREKDIEFWRASISNQEKKAEEQAAQIQNDTKTIKEINAQMDTMRTSQAKVQGEVVTLQSSLQSYETSIQDQERTIKLQKNELDDLRRKVSESEAKAVDLAQLQQAMDTLRVKFETLTVDLAETQDHVVHQAESSDAYPDPMDVACEKAQSPSRNSVNSGNVWGELVRVAKELVAVTATIQEVRSSVLRGSDNKPGEQDGAKVIELESKLQEQAATYQRVKKELEVLQDETHRETERLESLISYQDEQLQELAEIKSMFGPGDEGMERQVEYIRACARIEAVEKLVVEWEAAIETANKNHDYMLKICEEQAQHILQLQSKKTDGEEKIARVERDLERCRSDLESTMADLVKCKGDAKEQESKANELDMELQSCKHRINQLEQEFADQAQQLDGRTRAHNALETARKTYDKVYESKIKRLQEDKATLEVIFNTELLKRDDAHHRELVEAKGDREVGLGLSQAEVIAIKAECEGLKAKLEMEEEEKFKMNGMIVSYAELVKILQDDGKITEETLALVEVLGQVQEYLSTIESLRSDINVLTENNEGLNQLVTEYQEDTTTLTNRTESYLGHIKALEGQLFKLRQDQAQNETTVRFLHSRTQQLERDLKEQMEKTQRPGGMTVSST</sequence>
<name>A0A9P8BSQ9_9FUNG</name>
<dbReference type="GO" id="GO:0045098">
    <property type="term" value="C:type III intermediate filament"/>
    <property type="evidence" value="ECO:0007669"/>
    <property type="project" value="TreeGrafter"/>
</dbReference>
<feature type="compositionally biased region" description="Basic and acidic residues" evidence="2">
    <location>
        <begin position="1033"/>
        <end position="1042"/>
    </location>
</feature>
<evidence type="ECO:0000313" key="4">
    <source>
        <dbReference type="Proteomes" id="UP000707451"/>
    </source>
</evidence>
<protein>
    <submittedName>
        <fullName evidence="3">Uncharacterized protein</fullName>
    </submittedName>
</protein>
<dbReference type="OrthoDB" id="2415643at2759"/>
<dbReference type="SUPFAM" id="SSF57997">
    <property type="entry name" value="Tropomyosin"/>
    <property type="match status" value="1"/>
</dbReference>
<organism evidence="3 4">
    <name type="scientific">Linnemannia hyalina</name>
    <dbReference type="NCBI Taxonomy" id="64524"/>
    <lineage>
        <taxon>Eukaryota</taxon>
        <taxon>Fungi</taxon>
        <taxon>Fungi incertae sedis</taxon>
        <taxon>Mucoromycota</taxon>
        <taxon>Mortierellomycotina</taxon>
        <taxon>Mortierellomycetes</taxon>
        <taxon>Mortierellales</taxon>
        <taxon>Mortierellaceae</taxon>
        <taxon>Linnemannia</taxon>
    </lineage>
</organism>
<reference evidence="3" key="1">
    <citation type="submission" date="2021-06" db="EMBL/GenBank/DDBJ databases">
        <title>Genome Sequence of Mortierella hyaline Strain SCG-10, a Cold-Adapted, Nitrate-Reducing Fungus Isolated from Soil in Minnesota, USA.</title>
        <authorList>
            <person name="Aldossari N."/>
        </authorList>
    </citation>
    <scope>NUCLEOTIDE SEQUENCE</scope>
    <source>
        <strain evidence="3">SCG-10</strain>
    </source>
</reference>
<dbReference type="Proteomes" id="UP000707451">
    <property type="component" value="Unassembled WGS sequence"/>
</dbReference>
<feature type="coiled-coil region" evidence="1">
    <location>
        <begin position="407"/>
        <end position="549"/>
    </location>
</feature>
<comment type="caution">
    <text evidence="3">The sequence shown here is derived from an EMBL/GenBank/DDBJ whole genome shotgun (WGS) entry which is preliminary data.</text>
</comment>
<feature type="region of interest" description="Disordered" evidence="2">
    <location>
        <begin position="1033"/>
        <end position="1052"/>
    </location>
</feature>
<proteinExistence type="predicted"/>